<dbReference type="VEuPathDB" id="MicrosporidiaDB:CWI39_1094p0040"/>
<evidence type="ECO:0000313" key="5">
    <source>
        <dbReference type="EMBL" id="TBU08144.1"/>
    </source>
</evidence>
<sequence>MFTVDLMSPKDIFALDLANLDYKTDNYGFQYYLYYLLNHDSDCFSVHLYNTEEPKDLPNEYFKYTKNVSAYLIGKHEMDDNLLKGHVTALSVAPQYRRYNLATILMNFLELNGTFCNAYFVDLFVRISNTPAISFYSKNFYKVYRKINNYYSDPLEDGFDMRKSLPMDKDGKCCIPKYD</sequence>
<keyword evidence="2" id="KW-0012">Acyltransferase</keyword>
<name>A0A4Q9L6E5_9MICR</name>
<comment type="caution">
    <text evidence="4">The sequence shown here is derived from an EMBL/GenBank/DDBJ whole genome shotgun (WGS) entry which is preliminary data.</text>
</comment>
<dbReference type="InterPro" id="IPR000182">
    <property type="entry name" value="GNAT_dom"/>
</dbReference>
<accession>A0A4Q9L6E5</accession>
<gene>
    <name evidence="5" type="ORF">CWI36_0176p0040</name>
    <name evidence="4" type="ORF">CWI39_1094p0040</name>
</gene>
<dbReference type="GO" id="GO:0004596">
    <property type="term" value="F:protein-N-terminal amino-acid acetyltransferase activity"/>
    <property type="evidence" value="ECO:0007669"/>
    <property type="project" value="TreeGrafter"/>
</dbReference>
<dbReference type="SUPFAM" id="SSF55729">
    <property type="entry name" value="Acyl-CoA N-acyltransferases (Nat)"/>
    <property type="match status" value="1"/>
</dbReference>
<protein>
    <submittedName>
        <fullName evidence="4">N-acetyltransferase</fullName>
    </submittedName>
</protein>
<dbReference type="GO" id="GO:0031416">
    <property type="term" value="C:NatB complex"/>
    <property type="evidence" value="ECO:0007669"/>
    <property type="project" value="TreeGrafter"/>
</dbReference>
<evidence type="ECO:0000313" key="7">
    <source>
        <dbReference type="Proteomes" id="UP000293045"/>
    </source>
</evidence>
<evidence type="ECO:0000256" key="1">
    <source>
        <dbReference type="ARBA" id="ARBA00022679"/>
    </source>
</evidence>
<feature type="domain" description="N-acetyltransferase" evidence="3">
    <location>
        <begin position="2"/>
        <end position="166"/>
    </location>
</feature>
<dbReference type="STRING" id="148818.A0A4Q9L6E5"/>
<dbReference type="AlphaFoldDB" id="A0A4Q9L6E5"/>
<evidence type="ECO:0000256" key="2">
    <source>
        <dbReference type="ARBA" id="ARBA00023315"/>
    </source>
</evidence>
<keyword evidence="1 4" id="KW-0808">Transferase</keyword>
<dbReference type="EMBL" id="PITI01000176">
    <property type="protein sequence ID" value="TBU08144.1"/>
    <property type="molecule type" value="Genomic_DNA"/>
</dbReference>
<dbReference type="InterPro" id="IPR016181">
    <property type="entry name" value="Acyl_CoA_acyltransferase"/>
</dbReference>
<proteinExistence type="predicted"/>
<dbReference type="EMBL" id="PIXR01001094">
    <property type="protein sequence ID" value="TBU02755.1"/>
    <property type="molecule type" value="Genomic_DNA"/>
</dbReference>
<dbReference type="Proteomes" id="UP000293045">
    <property type="component" value="Unassembled WGS sequence"/>
</dbReference>
<evidence type="ECO:0000313" key="6">
    <source>
        <dbReference type="Proteomes" id="UP000291404"/>
    </source>
</evidence>
<reference evidence="6 7" key="1">
    <citation type="submission" date="2017-12" db="EMBL/GenBank/DDBJ databases">
        <authorList>
            <person name="Pombert J.-F."/>
            <person name="Haag K.L."/>
            <person name="Ebert D."/>
        </authorList>
    </citation>
    <scope>NUCLEOTIDE SEQUENCE [LARGE SCALE GENOMIC DNA]</scope>
    <source>
        <strain evidence="5">BE-OM-2</strain>
        <strain evidence="4">IL-BN-2</strain>
    </source>
</reference>
<dbReference type="Pfam" id="PF00583">
    <property type="entry name" value="Acetyltransf_1"/>
    <property type="match status" value="1"/>
</dbReference>
<evidence type="ECO:0000259" key="3">
    <source>
        <dbReference type="PROSITE" id="PS51186"/>
    </source>
</evidence>
<dbReference type="PROSITE" id="PS51186">
    <property type="entry name" value="GNAT"/>
    <property type="match status" value="1"/>
</dbReference>
<dbReference type="InterPro" id="IPR051646">
    <property type="entry name" value="NatB_acetyltransferase_subunit"/>
</dbReference>
<keyword evidence="6" id="KW-1185">Reference proteome</keyword>
<dbReference type="PANTHER" id="PTHR45910">
    <property type="entry name" value="N-ALPHA-ACETYLTRANSFERASE 20"/>
    <property type="match status" value="1"/>
</dbReference>
<dbReference type="Gene3D" id="3.40.630.30">
    <property type="match status" value="1"/>
</dbReference>
<dbReference type="Proteomes" id="UP000291404">
    <property type="component" value="Unassembled WGS sequence"/>
</dbReference>
<dbReference type="VEuPathDB" id="MicrosporidiaDB:CWI36_0176p0040"/>
<organism evidence="4 7">
    <name type="scientific">Hamiltosporidium magnivora</name>
    <dbReference type="NCBI Taxonomy" id="148818"/>
    <lineage>
        <taxon>Eukaryota</taxon>
        <taxon>Fungi</taxon>
        <taxon>Fungi incertae sedis</taxon>
        <taxon>Microsporidia</taxon>
        <taxon>Dubosqiidae</taxon>
        <taxon>Hamiltosporidium</taxon>
    </lineage>
</organism>
<evidence type="ECO:0000313" key="4">
    <source>
        <dbReference type="EMBL" id="TBU02755.1"/>
    </source>
</evidence>
<dbReference type="PANTHER" id="PTHR45910:SF1">
    <property type="entry name" value="N-ALPHA-ACETYLTRANSFERASE 20"/>
    <property type="match status" value="1"/>
</dbReference>